<dbReference type="Proteomes" id="UP001381174">
    <property type="component" value="Unassembled WGS sequence"/>
</dbReference>
<name>A0ABU8JCZ1_9GAMM</name>
<keyword evidence="1" id="KW-1133">Transmembrane helix</keyword>
<proteinExistence type="predicted"/>
<dbReference type="InterPro" id="IPR050400">
    <property type="entry name" value="Bact_Cytoskel_RodZ"/>
</dbReference>
<evidence type="ECO:0000256" key="1">
    <source>
        <dbReference type="SAM" id="Phobius"/>
    </source>
</evidence>
<organism evidence="3 4">
    <name type="scientific">Fulvimonas yonginensis</name>
    <dbReference type="NCBI Taxonomy" id="1495200"/>
    <lineage>
        <taxon>Bacteria</taxon>
        <taxon>Pseudomonadati</taxon>
        <taxon>Pseudomonadota</taxon>
        <taxon>Gammaproteobacteria</taxon>
        <taxon>Lysobacterales</taxon>
        <taxon>Rhodanobacteraceae</taxon>
        <taxon>Fulvimonas</taxon>
    </lineage>
</organism>
<dbReference type="EMBL" id="JBBBNY010000008">
    <property type="protein sequence ID" value="MEI7037446.1"/>
    <property type="molecule type" value="Genomic_DNA"/>
</dbReference>
<sequence length="323" mass="34022">MTHQQSNPAGSTHRAIDLFAYAATMDGQSFEQTSFGGRLRAAREARGWDIETCAHALKLPARVLRQLESDQREGIDYAVYLASYITKYARHLGLDEASIQTELAGLKRTTPTLVATGGISHSRYLLERYATAATYVVLTAVIVVPMIWLGVRGTLDRDMSHLSPLDATPVAQQEAPAHATSSAVAASATSAAKPAAAPAEEQPLMASMAPFPGLESANLAASRPAPAASVPAPLAGGHSLSLKLDEASWVEVVAADGSRLEYGLLPAGTARSWQSDQPLDVRIGNASGARVTIDGQPVSLDAFRRANVAHFRVHDGKPAPAGA</sequence>
<dbReference type="PANTHER" id="PTHR34475">
    <property type="match status" value="1"/>
</dbReference>
<reference evidence="3 4" key="1">
    <citation type="journal article" date="2014" name="Int. J. Syst. Evol. Microbiol.">
        <title>Fulvimonas yonginensis sp. nov., isolated from greenhouse soil, and emended description of the genus Fulvimonas.</title>
        <authorList>
            <person name="Ahn J.H."/>
            <person name="Kim S.J."/>
            <person name="Weon H.Y."/>
            <person name="Hong S.B."/>
            <person name="Seok S.J."/>
            <person name="Kwon S.W."/>
        </authorList>
    </citation>
    <scope>NUCLEOTIDE SEQUENCE [LARGE SCALE GENOMIC DNA]</scope>
    <source>
        <strain evidence="3 4">KACC 16952</strain>
    </source>
</reference>
<feature type="domain" description="Cytoskeleton protein RodZ-like C-terminal" evidence="2">
    <location>
        <begin position="242"/>
        <end position="311"/>
    </location>
</feature>
<dbReference type="PANTHER" id="PTHR34475:SF1">
    <property type="entry name" value="CYTOSKELETON PROTEIN RODZ"/>
    <property type="match status" value="1"/>
</dbReference>
<keyword evidence="1" id="KW-0812">Transmembrane</keyword>
<keyword evidence="1" id="KW-0472">Membrane</keyword>
<dbReference type="Pfam" id="PF13413">
    <property type="entry name" value="HTH_25"/>
    <property type="match status" value="1"/>
</dbReference>
<accession>A0ABU8JCZ1</accession>
<keyword evidence="4" id="KW-1185">Reference proteome</keyword>
<dbReference type="RefSeq" id="WP_336808076.1">
    <property type="nucleotide sequence ID" value="NZ_JBBBNY010000008.1"/>
</dbReference>
<dbReference type="InterPro" id="IPR010982">
    <property type="entry name" value="Lambda_DNA-bd_dom_sf"/>
</dbReference>
<dbReference type="Gene3D" id="1.10.260.40">
    <property type="entry name" value="lambda repressor-like DNA-binding domains"/>
    <property type="match status" value="1"/>
</dbReference>
<evidence type="ECO:0000259" key="2">
    <source>
        <dbReference type="Pfam" id="PF13464"/>
    </source>
</evidence>
<dbReference type="Pfam" id="PF13464">
    <property type="entry name" value="RodZ_C"/>
    <property type="match status" value="1"/>
</dbReference>
<feature type="transmembrane region" description="Helical" evidence="1">
    <location>
        <begin position="129"/>
        <end position="151"/>
    </location>
</feature>
<evidence type="ECO:0000313" key="3">
    <source>
        <dbReference type="EMBL" id="MEI7037446.1"/>
    </source>
</evidence>
<evidence type="ECO:0000313" key="4">
    <source>
        <dbReference type="Proteomes" id="UP001381174"/>
    </source>
</evidence>
<comment type="caution">
    <text evidence="3">The sequence shown here is derived from an EMBL/GenBank/DDBJ whole genome shotgun (WGS) entry which is preliminary data.</text>
</comment>
<protein>
    <submittedName>
        <fullName evidence="3">RodZ domain-containing protein</fullName>
    </submittedName>
</protein>
<dbReference type="InterPro" id="IPR025194">
    <property type="entry name" value="RodZ-like_C"/>
</dbReference>
<dbReference type="SUPFAM" id="SSF47413">
    <property type="entry name" value="lambda repressor-like DNA-binding domains"/>
    <property type="match status" value="1"/>
</dbReference>
<gene>
    <name evidence="3" type="ORF">WAT24_11815</name>
</gene>